<evidence type="ECO:0000256" key="3">
    <source>
        <dbReference type="ARBA" id="ARBA00023163"/>
    </source>
</evidence>
<sequence length="299" mass="33488">MDIANIHTGMQQGRQSLQDNDGALSMPGVPESFEHVSDRAEFKRAQHRPGVELYRAHIVAHAFEPHTHEAFGLGSIASGVERFRYLGSDHLAPQDSVVMMNPDELHTGRAETDTGWRYRMMYIEPEVVAEVTGESGWWFKDAVANDAISARKLGVMLEQIWQATDKLSFDSLLFDILSEFKRFASAPQAPASLGKQRFTAVLDYMRASMAERIGLEQLAVVAGLSPFHFLRSFKAQYHATPQQMLMALRLYEAKCLLGKGFPPAQVAAATGLTDQSHLNKAFLRRYGVTPSRYQQQMRA</sequence>
<dbReference type="InterPro" id="IPR018060">
    <property type="entry name" value="HTH_AraC"/>
</dbReference>
<proteinExistence type="predicted"/>
<feature type="region of interest" description="Disordered" evidence="4">
    <location>
        <begin position="1"/>
        <end position="23"/>
    </location>
</feature>
<dbReference type="Pfam" id="PF12833">
    <property type="entry name" value="HTH_18"/>
    <property type="match status" value="1"/>
</dbReference>
<name>A0A318JGM8_9BURK</name>
<evidence type="ECO:0000313" key="6">
    <source>
        <dbReference type="EMBL" id="PXX47657.1"/>
    </source>
</evidence>
<evidence type="ECO:0000313" key="7">
    <source>
        <dbReference type="Proteomes" id="UP000247792"/>
    </source>
</evidence>
<dbReference type="InterPro" id="IPR050204">
    <property type="entry name" value="AraC_XylS_family_regulators"/>
</dbReference>
<dbReference type="PANTHER" id="PTHR46796:SF2">
    <property type="entry name" value="TRANSCRIPTIONAL REGULATORY PROTEIN"/>
    <property type="match status" value="1"/>
</dbReference>
<dbReference type="InterPro" id="IPR009057">
    <property type="entry name" value="Homeodomain-like_sf"/>
</dbReference>
<gene>
    <name evidence="6" type="ORF">DFR42_1011249</name>
</gene>
<dbReference type="SUPFAM" id="SSF51215">
    <property type="entry name" value="Regulatory protein AraC"/>
    <property type="match status" value="1"/>
</dbReference>
<evidence type="ECO:0000256" key="2">
    <source>
        <dbReference type="ARBA" id="ARBA00023125"/>
    </source>
</evidence>
<evidence type="ECO:0000256" key="1">
    <source>
        <dbReference type="ARBA" id="ARBA00023015"/>
    </source>
</evidence>
<reference evidence="6 7" key="1">
    <citation type="submission" date="2018-05" db="EMBL/GenBank/DDBJ databases">
        <title>Genomic Encyclopedia of Type Strains, Phase IV (KMG-IV): sequencing the most valuable type-strain genomes for metagenomic binning, comparative biology and taxonomic classification.</title>
        <authorList>
            <person name="Goeker M."/>
        </authorList>
    </citation>
    <scope>NUCLEOTIDE SEQUENCE [LARGE SCALE GENOMIC DNA]</scope>
    <source>
        <strain evidence="6 7">DSM 19792</strain>
    </source>
</reference>
<dbReference type="Proteomes" id="UP000247792">
    <property type="component" value="Unassembled WGS sequence"/>
</dbReference>
<dbReference type="SMART" id="SM00342">
    <property type="entry name" value="HTH_ARAC"/>
    <property type="match status" value="1"/>
</dbReference>
<protein>
    <submittedName>
        <fullName evidence="6">AraC family transcriptional regulator</fullName>
    </submittedName>
</protein>
<keyword evidence="1" id="KW-0805">Transcription regulation</keyword>
<evidence type="ECO:0000259" key="5">
    <source>
        <dbReference type="PROSITE" id="PS01124"/>
    </source>
</evidence>
<dbReference type="Pfam" id="PF02311">
    <property type="entry name" value="AraC_binding"/>
    <property type="match status" value="1"/>
</dbReference>
<keyword evidence="3" id="KW-0804">Transcription</keyword>
<keyword evidence="7" id="KW-1185">Reference proteome</keyword>
<comment type="caution">
    <text evidence="6">The sequence shown here is derived from an EMBL/GenBank/DDBJ whole genome shotgun (WGS) entry which is preliminary data.</text>
</comment>
<dbReference type="EMBL" id="QJKB01000001">
    <property type="protein sequence ID" value="PXX47657.1"/>
    <property type="molecule type" value="Genomic_DNA"/>
</dbReference>
<dbReference type="InterPro" id="IPR037923">
    <property type="entry name" value="HTH-like"/>
</dbReference>
<accession>A0A318JGM8</accession>
<feature type="compositionally biased region" description="Polar residues" evidence="4">
    <location>
        <begin position="8"/>
        <end position="19"/>
    </location>
</feature>
<dbReference type="PANTHER" id="PTHR46796">
    <property type="entry name" value="HTH-TYPE TRANSCRIPTIONAL ACTIVATOR RHAS-RELATED"/>
    <property type="match status" value="1"/>
</dbReference>
<evidence type="ECO:0000256" key="4">
    <source>
        <dbReference type="SAM" id="MobiDB-lite"/>
    </source>
</evidence>
<organism evidence="6 7">
    <name type="scientific">Undibacterium pigrum</name>
    <dbReference type="NCBI Taxonomy" id="401470"/>
    <lineage>
        <taxon>Bacteria</taxon>
        <taxon>Pseudomonadati</taxon>
        <taxon>Pseudomonadota</taxon>
        <taxon>Betaproteobacteria</taxon>
        <taxon>Burkholderiales</taxon>
        <taxon>Oxalobacteraceae</taxon>
        <taxon>Undibacterium</taxon>
    </lineage>
</organism>
<dbReference type="GO" id="GO:0043565">
    <property type="term" value="F:sequence-specific DNA binding"/>
    <property type="evidence" value="ECO:0007669"/>
    <property type="project" value="InterPro"/>
</dbReference>
<dbReference type="PROSITE" id="PS01124">
    <property type="entry name" value="HTH_ARAC_FAMILY_2"/>
    <property type="match status" value="1"/>
</dbReference>
<dbReference type="Gene3D" id="1.10.10.60">
    <property type="entry name" value="Homeodomain-like"/>
    <property type="match status" value="1"/>
</dbReference>
<feature type="domain" description="HTH araC/xylS-type" evidence="5">
    <location>
        <begin position="199"/>
        <end position="296"/>
    </location>
</feature>
<keyword evidence="2" id="KW-0238">DNA-binding</keyword>
<dbReference type="SUPFAM" id="SSF46689">
    <property type="entry name" value="Homeodomain-like"/>
    <property type="match status" value="2"/>
</dbReference>
<dbReference type="AlphaFoldDB" id="A0A318JGM8"/>
<dbReference type="GO" id="GO:0003700">
    <property type="term" value="F:DNA-binding transcription factor activity"/>
    <property type="evidence" value="ECO:0007669"/>
    <property type="project" value="InterPro"/>
</dbReference>
<dbReference type="InterPro" id="IPR003313">
    <property type="entry name" value="AraC-bd"/>
</dbReference>